<dbReference type="AlphaFoldDB" id="A0A955RI87"/>
<name>A0A955RI87_9BACT</name>
<reference evidence="4" key="2">
    <citation type="journal article" date="2021" name="Microbiome">
        <title>Successional dynamics and alternative stable states in a saline activated sludge microbial community over 9 years.</title>
        <authorList>
            <person name="Wang Y."/>
            <person name="Ye J."/>
            <person name="Ju F."/>
            <person name="Liu L."/>
            <person name="Boyd J.A."/>
            <person name="Deng Y."/>
            <person name="Parks D.H."/>
            <person name="Jiang X."/>
            <person name="Yin X."/>
            <person name="Woodcroft B.J."/>
            <person name="Tyson G.W."/>
            <person name="Hugenholtz P."/>
            <person name="Polz M.F."/>
            <person name="Zhang T."/>
        </authorList>
    </citation>
    <scope>NUCLEOTIDE SEQUENCE</scope>
    <source>
        <strain evidence="4">HKST-UBA10</strain>
    </source>
</reference>
<evidence type="ECO:0000256" key="2">
    <source>
        <dbReference type="ARBA" id="ARBA00012720"/>
    </source>
</evidence>
<dbReference type="SUPFAM" id="SSF48150">
    <property type="entry name" value="DNA-glycosylase"/>
    <property type="match status" value="1"/>
</dbReference>
<accession>A0A955RI87</accession>
<dbReference type="InterPro" id="IPR003265">
    <property type="entry name" value="HhH-GPD_domain"/>
</dbReference>
<proteinExistence type="inferred from homology"/>
<dbReference type="GO" id="GO:0006284">
    <property type="term" value="P:base-excision repair"/>
    <property type="evidence" value="ECO:0007669"/>
    <property type="project" value="InterPro"/>
</dbReference>
<organism evidence="4 5">
    <name type="scientific">Candidatus Dojkabacteria bacterium</name>
    <dbReference type="NCBI Taxonomy" id="2099670"/>
    <lineage>
        <taxon>Bacteria</taxon>
        <taxon>Candidatus Dojkabacteria</taxon>
    </lineage>
</organism>
<dbReference type="GO" id="GO:0140078">
    <property type="term" value="F:class I DNA-(apurinic or apyrimidinic site) endonuclease activity"/>
    <property type="evidence" value="ECO:0007669"/>
    <property type="project" value="UniProtKB-EC"/>
</dbReference>
<dbReference type="EMBL" id="JAGQLG010000169">
    <property type="protein sequence ID" value="MCA9382571.1"/>
    <property type="molecule type" value="Genomic_DNA"/>
</dbReference>
<dbReference type="EC" id="4.2.99.18" evidence="2"/>
<comment type="caution">
    <text evidence="4">The sequence shown here is derived from an EMBL/GenBank/DDBJ whole genome shotgun (WGS) entry which is preliminary data.</text>
</comment>
<comment type="similarity">
    <text evidence="1">Belongs to the type-1 OGG1 family.</text>
</comment>
<gene>
    <name evidence="4" type="ORF">KC660_04160</name>
</gene>
<dbReference type="CDD" id="cd00056">
    <property type="entry name" value="ENDO3c"/>
    <property type="match status" value="1"/>
</dbReference>
<dbReference type="PANTHER" id="PTHR10242:SF2">
    <property type="entry name" value="N-GLYCOSYLASE_DNA LYASE"/>
    <property type="match status" value="1"/>
</dbReference>
<feature type="non-terminal residue" evidence="4">
    <location>
        <position position="1"/>
    </location>
</feature>
<protein>
    <recommendedName>
        <fullName evidence="2">DNA-(apurinic or apyrimidinic site) lyase</fullName>
        <ecNumber evidence="2">4.2.99.18</ecNumber>
    </recommendedName>
</protein>
<evidence type="ECO:0000256" key="3">
    <source>
        <dbReference type="ARBA" id="ARBA00044632"/>
    </source>
</evidence>
<reference evidence="4" key="1">
    <citation type="submission" date="2020-04" db="EMBL/GenBank/DDBJ databases">
        <authorList>
            <person name="Zhang T."/>
        </authorList>
    </citation>
    <scope>NUCLEOTIDE SEQUENCE</scope>
    <source>
        <strain evidence="4">HKST-UBA10</strain>
    </source>
</reference>
<sequence length="163" mass="18617">AILSTFPEDEYMTRAKEKFNGIRILKQPFDETLISYLFSATKSIKSIRTSMRIFTKKFGNEIKVDGETYYLFPQIEAIADASIEELLECRIGFRARNVKAAAESLLDEDFKNRIINNSNEETVRAELTKLQGVGTKIADCTLTYSLGFDNVMPLDRWGIRILT</sequence>
<evidence type="ECO:0000256" key="1">
    <source>
        <dbReference type="ARBA" id="ARBA00010679"/>
    </source>
</evidence>
<dbReference type="InterPro" id="IPR011257">
    <property type="entry name" value="DNA_glycosylase"/>
</dbReference>
<dbReference type="Gene3D" id="1.10.340.30">
    <property type="entry name" value="Hypothetical protein, domain 2"/>
    <property type="match status" value="1"/>
</dbReference>
<dbReference type="PANTHER" id="PTHR10242">
    <property type="entry name" value="8-OXOGUANINE DNA GLYCOSYLASE"/>
    <property type="match status" value="1"/>
</dbReference>
<comment type="catalytic activity">
    <reaction evidence="3">
        <text>2'-deoxyribonucleotide-(2'-deoxyribose 5'-phosphate)-2'-deoxyribonucleotide-DNA = a 3'-end 2'-deoxyribonucleotide-(2,3-dehydro-2,3-deoxyribose 5'-phosphate)-DNA + a 5'-end 5'-phospho-2'-deoxyribonucleoside-DNA + H(+)</text>
        <dbReference type="Rhea" id="RHEA:66592"/>
        <dbReference type="Rhea" id="RHEA-COMP:13180"/>
        <dbReference type="Rhea" id="RHEA-COMP:16897"/>
        <dbReference type="Rhea" id="RHEA-COMP:17067"/>
        <dbReference type="ChEBI" id="CHEBI:15378"/>
        <dbReference type="ChEBI" id="CHEBI:136412"/>
        <dbReference type="ChEBI" id="CHEBI:157695"/>
        <dbReference type="ChEBI" id="CHEBI:167181"/>
        <dbReference type="EC" id="4.2.99.18"/>
    </reaction>
</comment>
<dbReference type="InterPro" id="IPR052054">
    <property type="entry name" value="Oxidative_DNA_repair_enzyme"/>
</dbReference>
<feature type="non-terminal residue" evidence="4">
    <location>
        <position position="163"/>
    </location>
</feature>
<evidence type="ECO:0000313" key="5">
    <source>
        <dbReference type="Proteomes" id="UP000782843"/>
    </source>
</evidence>
<evidence type="ECO:0000313" key="4">
    <source>
        <dbReference type="EMBL" id="MCA9382571.1"/>
    </source>
</evidence>
<dbReference type="Proteomes" id="UP000782843">
    <property type="component" value="Unassembled WGS sequence"/>
</dbReference>